<feature type="domain" description="C2H2-type" evidence="11">
    <location>
        <begin position="186"/>
        <end position="215"/>
    </location>
</feature>
<evidence type="ECO:0000256" key="10">
    <source>
        <dbReference type="PROSITE-ProRule" id="PRU00042"/>
    </source>
</evidence>
<gene>
    <name evidence="13" type="ORF">GWI33_021943</name>
</gene>
<keyword evidence="14" id="KW-1185">Reference proteome</keyword>
<dbReference type="InterPro" id="IPR012347">
    <property type="entry name" value="Ferritin-like"/>
</dbReference>
<evidence type="ECO:0000256" key="7">
    <source>
        <dbReference type="ARBA" id="ARBA00023125"/>
    </source>
</evidence>
<dbReference type="SUPFAM" id="SSF57667">
    <property type="entry name" value="beta-beta-alpha zinc fingers"/>
    <property type="match status" value="3"/>
</dbReference>
<reference evidence="13" key="1">
    <citation type="submission" date="2020-08" db="EMBL/GenBank/DDBJ databases">
        <title>Genome sequencing and assembly of the red palm weevil Rhynchophorus ferrugineus.</title>
        <authorList>
            <person name="Dias G.B."/>
            <person name="Bergman C.M."/>
            <person name="Manee M."/>
        </authorList>
    </citation>
    <scope>NUCLEOTIDE SEQUENCE</scope>
    <source>
        <strain evidence="13">AA-2017</strain>
        <tissue evidence="13">Whole larva</tissue>
    </source>
</reference>
<keyword evidence="7" id="KW-0238">DNA-binding</keyword>
<dbReference type="FunFam" id="3.30.160.60:FF:000125">
    <property type="entry name" value="Putative zinc finger protein 143"/>
    <property type="match status" value="1"/>
</dbReference>
<feature type="domain" description="Ferritin-like diiron" evidence="12">
    <location>
        <begin position="424"/>
        <end position="573"/>
    </location>
</feature>
<evidence type="ECO:0000256" key="4">
    <source>
        <dbReference type="ARBA" id="ARBA00022771"/>
    </source>
</evidence>
<organism evidence="13 14">
    <name type="scientific">Rhynchophorus ferrugineus</name>
    <name type="common">Red palm weevil</name>
    <name type="synonym">Curculio ferrugineus</name>
    <dbReference type="NCBI Taxonomy" id="354439"/>
    <lineage>
        <taxon>Eukaryota</taxon>
        <taxon>Metazoa</taxon>
        <taxon>Ecdysozoa</taxon>
        <taxon>Arthropoda</taxon>
        <taxon>Hexapoda</taxon>
        <taxon>Insecta</taxon>
        <taxon>Pterygota</taxon>
        <taxon>Neoptera</taxon>
        <taxon>Endopterygota</taxon>
        <taxon>Coleoptera</taxon>
        <taxon>Polyphaga</taxon>
        <taxon>Cucujiformia</taxon>
        <taxon>Curculionidae</taxon>
        <taxon>Dryophthorinae</taxon>
        <taxon>Rhynchophorus</taxon>
    </lineage>
</organism>
<keyword evidence="9" id="KW-0539">Nucleus</keyword>
<evidence type="ECO:0000313" key="14">
    <source>
        <dbReference type="Proteomes" id="UP000625711"/>
    </source>
</evidence>
<dbReference type="PROSITE" id="PS00028">
    <property type="entry name" value="ZINC_FINGER_C2H2_1"/>
    <property type="match status" value="6"/>
</dbReference>
<dbReference type="Pfam" id="PF00210">
    <property type="entry name" value="Ferritin"/>
    <property type="match status" value="1"/>
</dbReference>
<evidence type="ECO:0000259" key="11">
    <source>
        <dbReference type="PROSITE" id="PS50157"/>
    </source>
</evidence>
<dbReference type="CDD" id="cd01056">
    <property type="entry name" value="Euk_Ferritin"/>
    <property type="match status" value="1"/>
</dbReference>
<dbReference type="GO" id="GO:0040029">
    <property type="term" value="P:epigenetic regulation of gene expression"/>
    <property type="evidence" value="ECO:0007669"/>
    <property type="project" value="UniProtKB-ARBA"/>
</dbReference>
<keyword evidence="5" id="KW-0862">Zinc</keyword>
<dbReference type="GO" id="GO:0005634">
    <property type="term" value="C:nucleus"/>
    <property type="evidence" value="ECO:0007669"/>
    <property type="project" value="UniProtKB-SubCell"/>
</dbReference>
<evidence type="ECO:0000256" key="8">
    <source>
        <dbReference type="ARBA" id="ARBA00023163"/>
    </source>
</evidence>
<evidence type="ECO:0008006" key="15">
    <source>
        <dbReference type="Google" id="ProtNLM"/>
    </source>
</evidence>
<dbReference type="Gene3D" id="3.30.160.60">
    <property type="entry name" value="Classic Zinc Finger"/>
    <property type="match status" value="5"/>
</dbReference>
<dbReference type="GO" id="GO:0000978">
    <property type="term" value="F:RNA polymerase II cis-regulatory region sequence-specific DNA binding"/>
    <property type="evidence" value="ECO:0007669"/>
    <property type="project" value="TreeGrafter"/>
</dbReference>
<dbReference type="PANTHER" id="PTHR19818">
    <property type="entry name" value="ZINC FINGER PROTEIN ZIC AND GLI"/>
    <property type="match status" value="1"/>
</dbReference>
<dbReference type="Gene3D" id="1.20.1260.10">
    <property type="match status" value="1"/>
</dbReference>
<dbReference type="PANTHER" id="PTHR19818:SF151">
    <property type="entry name" value="ZINC FINGER PROTEIN 76"/>
    <property type="match status" value="1"/>
</dbReference>
<evidence type="ECO:0000256" key="1">
    <source>
        <dbReference type="ARBA" id="ARBA00004123"/>
    </source>
</evidence>
<dbReference type="GO" id="GO:0008199">
    <property type="term" value="F:ferric iron binding"/>
    <property type="evidence" value="ECO:0007669"/>
    <property type="project" value="InterPro"/>
</dbReference>
<feature type="domain" description="C2H2-type" evidence="11">
    <location>
        <begin position="274"/>
        <end position="303"/>
    </location>
</feature>
<dbReference type="PROSITE" id="PS50157">
    <property type="entry name" value="ZINC_FINGER_C2H2_2"/>
    <property type="match status" value="6"/>
</dbReference>
<dbReference type="InterPro" id="IPR050329">
    <property type="entry name" value="GLI_C2H2-zinc-finger"/>
</dbReference>
<comment type="subcellular location">
    <subcellularLocation>
        <location evidence="1">Nucleus</location>
    </subcellularLocation>
</comment>
<dbReference type="GO" id="GO:0000981">
    <property type="term" value="F:DNA-binding transcription factor activity, RNA polymerase II-specific"/>
    <property type="evidence" value="ECO:0007669"/>
    <property type="project" value="TreeGrafter"/>
</dbReference>
<dbReference type="PROSITE" id="PS50905">
    <property type="entry name" value="FERRITIN_LIKE"/>
    <property type="match status" value="1"/>
</dbReference>
<dbReference type="InterPro" id="IPR013087">
    <property type="entry name" value="Znf_C2H2_type"/>
</dbReference>
<dbReference type="FunFam" id="3.30.160.60:FF:000349">
    <property type="entry name" value="metal regulatory transcription factor 1"/>
    <property type="match status" value="1"/>
</dbReference>
<dbReference type="AlphaFoldDB" id="A0A834IVB2"/>
<accession>A0A834IVB2</accession>
<feature type="domain" description="C2H2-type" evidence="11">
    <location>
        <begin position="334"/>
        <end position="357"/>
    </location>
</feature>
<keyword evidence="8" id="KW-0804">Transcription</keyword>
<evidence type="ECO:0000256" key="3">
    <source>
        <dbReference type="ARBA" id="ARBA00022737"/>
    </source>
</evidence>
<protein>
    <recommendedName>
        <fullName evidence="15">Ferroxidase</fullName>
    </recommendedName>
</protein>
<evidence type="ECO:0000256" key="5">
    <source>
        <dbReference type="ARBA" id="ARBA00022833"/>
    </source>
</evidence>
<dbReference type="GO" id="GO:0008270">
    <property type="term" value="F:zinc ion binding"/>
    <property type="evidence" value="ECO:0007669"/>
    <property type="project" value="UniProtKB-KW"/>
</dbReference>
<evidence type="ECO:0000313" key="13">
    <source>
        <dbReference type="EMBL" id="KAF7284560.1"/>
    </source>
</evidence>
<feature type="domain" description="C2H2-type" evidence="11">
    <location>
        <begin position="216"/>
        <end position="243"/>
    </location>
</feature>
<keyword evidence="2" id="KW-0479">Metal-binding</keyword>
<comment type="caution">
    <text evidence="13">The sequence shown here is derived from an EMBL/GenBank/DDBJ whole genome shotgun (WGS) entry which is preliminary data.</text>
</comment>
<keyword evidence="3" id="KW-0677">Repeat</keyword>
<dbReference type="FunFam" id="3.30.160.60:FF:000072">
    <property type="entry name" value="zinc finger protein 143 isoform X1"/>
    <property type="match status" value="1"/>
</dbReference>
<dbReference type="Proteomes" id="UP000625711">
    <property type="component" value="Unassembled WGS sequence"/>
</dbReference>
<dbReference type="FunFam" id="3.30.160.60:FF:000690">
    <property type="entry name" value="Zinc finger protein 354C"/>
    <property type="match status" value="1"/>
</dbReference>
<dbReference type="GO" id="GO:0003682">
    <property type="term" value="F:chromatin binding"/>
    <property type="evidence" value="ECO:0007669"/>
    <property type="project" value="UniProtKB-ARBA"/>
</dbReference>
<dbReference type="EMBL" id="JAACXV010000075">
    <property type="protein sequence ID" value="KAF7284560.1"/>
    <property type="molecule type" value="Genomic_DNA"/>
</dbReference>
<dbReference type="GO" id="GO:0045944">
    <property type="term" value="P:positive regulation of transcription by RNA polymerase II"/>
    <property type="evidence" value="ECO:0007669"/>
    <property type="project" value="UniProtKB-ARBA"/>
</dbReference>
<evidence type="ECO:0000256" key="2">
    <source>
        <dbReference type="ARBA" id="ARBA00022723"/>
    </source>
</evidence>
<dbReference type="InterPro" id="IPR009078">
    <property type="entry name" value="Ferritin-like_SF"/>
</dbReference>
<sequence length="611" mass="70153">MEADASVSVYTLVNNEDIEQEDANMNKNIYFTINDEISQENLTESTDSYIIQDDEIVYQLDTTSLLNTNLKIVTLNNEKFLCIATDEAESDKSEESRVVNQNLIQFKQRFSDETQELVHNIGTEDTQIESNGNTESYQMIMYDDLTQSNIVVNRGKKIKYVYKNNSKSYSNSQHLSVHNNINIKPYSCTFQGCEKNFSTNYSLKAHVRTHTGEKPYSCQVCFKSFKTSGDLQKHIRTHTGEKPFICPFVGCGKSFTTSNIRKVHIRSHTGERPYVCDYPNCGKSFASSTNYKNHSRIHSGEKPYACTVKDCGKRFTEYSSYYKHQVVHKVDKPHKCNCCKQCFKSEHALNIHKKVKHGILSTESVHIEMNFGSPTPRTSDLNMAYFYNFPSPLANVSTYENLVNQKCSQSDSKTPTEKNYPGRHRFHKEIESALNEQILIELNASFTYLAIASYFGRTEIALPGCQGFFMMMHEEEHKHAMIFINYILLRGGYPEIPCIQLSDMDSWKDVSKAFTKAVEMESHVKEKLEALVDLSEKHKDHQLVDFISDGFLAEQNRSICLMARLLVRSKMAKDKVGEFLFDRQIFEAFVSKSNLMYLTDVPEESNTSVYK</sequence>
<keyword evidence="6" id="KW-0805">Transcription regulation</keyword>
<feature type="domain" description="C2H2-type" evidence="11">
    <location>
        <begin position="304"/>
        <end position="333"/>
    </location>
</feature>
<dbReference type="OrthoDB" id="6077919at2759"/>
<dbReference type="SMART" id="SM00355">
    <property type="entry name" value="ZnF_C2H2"/>
    <property type="match status" value="6"/>
</dbReference>
<dbReference type="InterPro" id="IPR008331">
    <property type="entry name" value="Ferritin_DPS_dom"/>
</dbReference>
<evidence type="ECO:0000259" key="12">
    <source>
        <dbReference type="PROSITE" id="PS50905"/>
    </source>
</evidence>
<dbReference type="InterPro" id="IPR036236">
    <property type="entry name" value="Znf_C2H2_sf"/>
</dbReference>
<dbReference type="Pfam" id="PF00096">
    <property type="entry name" value="zf-C2H2"/>
    <property type="match status" value="3"/>
</dbReference>
<proteinExistence type="predicted"/>
<dbReference type="SUPFAM" id="SSF47240">
    <property type="entry name" value="Ferritin-like"/>
    <property type="match status" value="1"/>
</dbReference>
<feature type="domain" description="C2H2-type" evidence="11">
    <location>
        <begin position="244"/>
        <end position="273"/>
    </location>
</feature>
<dbReference type="InterPro" id="IPR009040">
    <property type="entry name" value="Ferritin-like_diiron"/>
</dbReference>
<dbReference type="FunFam" id="3.30.160.60:FF:000071">
    <property type="entry name" value="Putative zinc finger protein 143"/>
    <property type="match status" value="1"/>
</dbReference>
<keyword evidence="4 10" id="KW-0863">Zinc-finger</keyword>
<evidence type="ECO:0000256" key="9">
    <source>
        <dbReference type="ARBA" id="ARBA00023242"/>
    </source>
</evidence>
<dbReference type="GO" id="GO:0000785">
    <property type="term" value="C:chromatin"/>
    <property type="evidence" value="ECO:0007669"/>
    <property type="project" value="UniProtKB-ARBA"/>
</dbReference>
<name>A0A834IVB2_RHYFE</name>
<evidence type="ECO:0000256" key="6">
    <source>
        <dbReference type="ARBA" id="ARBA00023015"/>
    </source>
</evidence>